<sequence length="171" mass="20422">MASARVDTRELKKFMKLMNKAARKDFEKEIARWLESLGHELLRLIQDEIIRKQVVDTRLLLNSFEKGTNDNVWKTSDGGLTLEVGTNVEYAKYVNDGHWTNKRGQDSRFIPGEWRGDRFIYIKGHNRGMVLKQQWIEGTHYWESALRIFERMFPRALDRKVQEWLNKYFKV</sequence>
<name>A0A6P1YB60_9FIRM</name>
<evidence type="ECO:0000313" key="2">
    <source>
        <dbReference type="Proteomes" id="UP000464452"/>
    </source>
</evidence>
<dbReference type="AlphaFoldDB" id="A0A6P1YB60"/>
<dbReference type="InterPro" id="IPR010064">
    <property type="entry name" value="HK97-gp10_tail"/>
</dbReference>
<dbReference type="RefSeq" id="WP_163234278.1">
    <property type="nucleotide sequence ID" value="NZ_CP048617.1"/>
</dbReference>
<organism evidence="1 2">
    <name type="scientific">Caloranaerobacter azorensis</name>
    <dbReference type="NCBI Taxonomy" id="116090"/>
    <lineage>
        <taxon>Bacteria</taxon>
        <taxon>Bacillati</taxon>
        <taxon>Bacillota</taxon>
        <taxon>Tissierellia</taxon>
        <taxon>Tissierellales</taxon>
        <taxon>Thermohalobacteraceae</taxon>
        <taxon>Caloranaerobacter</taxon>
    </lineage>
</organism>
<accession>A0A6P1YB60</accession>
<dbReference type="Pfam" id="PF04883">
    <property type="entry name" value="HK97-gp10_like"/>
    <property type="match status" value="1"/>
</dbReference>
<evidence type="ECO:0000313" key="1">
    <source>
        <dbReference type="EMBL" id="QIB26098.1"/>
    </source>
</evidence>
<gene>
    <name evidence="1" type="ORF">G3A45_01500</name>
</gene>
<protein>
    <submittedName>
        <fullName evidence="1">HK97 gp10 family phage protein</fullName>
    </submittedName>
</protein>
<reference evidence="1 2" key="1">
    <citation type="submission" date="2020-02" db="EMBL/GenBank/DDBJ databases">
        <title>Thermophilic hydrogen producing bacteria, Caloranaerobacter azorensis.</title>
        <authorList>
            <person name="Baek K."/>
        </authorList>
    </citation>
    <scope>NUCLEOTIDE SEQUENCE [LARGE SCALE GENOMIC DNA]</scope>
    <source>
        <strain evidence="1 2">T3-1</strain>
    </source>
</reference>
<dbReference type="Proteomes" id="UP000464452">
    <property type="component" value="Chromosome"/>
</dbReference>
<dbReference type="KEGG" id="cazo:G3A45_01500"/>
<proteinExistence type="predicted"/>
<dbReference type="EMBL" id="CP048617">
    <property type="protein sequence ID" value="QIB26098.1"/>
    <property type="molecule type" value="Genomic_DNA"/>
</dbReference>